<reference evidence="2 3" key="1">
    <citation type="journal article" date="2022" name="bioRxiv">
        <title>Genomics of Preaxostyla Flagellates Illuminates Evolutionary Transitions and the Path Towards Mitochondrial Loss.</title>
        <authorList>
            <person name="Novak L.V.F."/>
            <person name="Treitli S.C."/>
            <person name="Pyrih J."/>
            <person name="Halakuc P."/>
            <person name="Pipaliya S.V."/>
            <person name="Vacek V."/>
            <person name="Brzon O."/>
            <person name="Soukal P."/>
            <person name="Eme L."/>
            <person name="Dacks J.B."/>
            <person name="Karnkowska A."/>
            <person name="Elias M."/>
            <person name="Hampl V."/>
        </authorList>
    </citation>
    <scope>NUCLEOTIDE SEQUENCE [LARGE SCALE GENOMIC DNA]</scope>
    <source>
        <strain evidence="2">NAU3</strain>
        <tissue evidence="2">Gut</tissue>
    </source>
</reference>
<evidence type="ECO:0000313" key="2">
    <source>
        <dbReference type="EMBL" id="KAK2959008.1"/>
    </source>
</evidence>
<evidence type="ECO:0000256" key="1">
    <source>
        <dbReference type="SAM" id="MobiDB-lite"/>
    </source>
</evidence>
<name>A0ABQ9Y5I6_9EUKA</name>
<proteinExistence type="predicted"/>
<dbReference type="Proteomes" id="UP001281761">
    <property type="component" value="Unassembled WGS sequence"/>
</dbReference>
<feature type="compositionally biased region" description="Polar residues" evidence="1">
    <location>
        <begin position="154"/>
        <end position="169"/>
    </location>
</feature>
<protein>
    <submittedName>
        <fullName evidence="2">Uncharacterized protein</fullName>
    </submittedName>
</protein>
<organism evidence="2 3">
    <name type="scientific">Blattamonas nauphoetae</name>
    <dbReference type="NCBI Taxonomy" id="2049346"/>
    <lineage>
        <taxon>Eukaryota</taxon>
        <taxon>Metamonada</taxon>
        <taxon>Preaxostyla</taxon>
        <taxon>Oxymonadida</taxon>
        <taxon>Blattamonas</taxon>
    </lineage>
</organism>
<evidence type="ECO:0000313" key="3">
    <source>
        <dbReference type="Proteomes" id="UP001281761"/>
    </source>
</evidence>
<sequence>MVTLVDHFVASGDLILPNSSPIDHSQYFAEYYRDRGWTNDLFSNPFLLHNLAASFTRFVIHPGNSNSFLLPPHSSLRGDAVEHSEQLLDAVKKIKETHSLEAVRNAYYDWTEWVGMMEMVEQGVEVLTDLSFLQSPCFRTTLLTLQKRYQHGSNTPNFDESVGSLTSSQDVRDPTTHLPFVPEAPQNWMELDSTQLLSISTQTALPSDHSSSLSQTIVTDSSFNQAEHARQSQHFLTTLHLLLSRPNPTSFSWNVRPAHISDSVFEAFTTTDTSPADLNTKFDTSLFDETDDQKIVASLRLCQEVITMTKSTKCIVDIHSFRPLLLSGLHSANHAIQFQSFSLIDALTQFIPASDPRTSEFLSLRSAFRDGTYYEQLTLLLLWTRWFGHKADDGDGPTMRVTDFDFDGFLGDYLGDAQLLERATLFVWGVFSSATVSMSFQWKLDFILRFEKRNQMMSRLSSAPNLTSIILSSFMSLLHGYTFPSTMTDRIITDVHASPHRFQKGLGTSFFLSHTSIAPKHRRSFFPMDLAFERCLRDSPESFLDERPQMTVCRKRTFLNTPLVAFHSLLVRSIPLRFDPRKFSIFLDMFVNQVGHDTKRSEIYSLFGSFPPPHLLDTLLSSSHLARTSDGVWTGFFQFFDDFGGTTAPFGAVSSLTKLFKMLTPLDSSSSQYDLDLLGRVGELVVLHHWFTFPPGFDSPLICHLPSLARAQRGLVQTLSLHFGIPSLVTPLTHNLFHESVARLVNEDNAIHNQFRILSLSLRYLSSKGLPLSFFLSPRTSFFPTLQPIA</sequence>
<gene>
    <name evidence="2" type="ORF">BLNAU_6024</name>
</gene>
<feature type="region of interest" description="Disordered" evidence="1">
    <location>
        <begin position="154"/>
        <end position="173"/>
    </location>
</feature>
<keyword evidence="3" id="KW-1185">Reference proteome</keyword>
<accession>A0ABQ9Y5I6</accession>
<comment type="caution">
    <text evidence="2">The sequence shown here is derived from an EMBL/GenBank/DDBJ whole genome shotgun (WGS) entry which is preliminary data.</text>
</comment>
<dbReference type="EMBL" id="JARBJD010000033">
    <property type="protein sequence ID" value="KAK2959008.1"/>
    <property type="molecule type" value="Genomic_DNA"/>
</dbReference>